<comment type="caution">
    <text evidence="1">The sequence shown here is derived from an EMBL/GenBank/DDBJ whole genome shotgun (WGS) entry which is preliminary data.</text>
</comment>
<keyword evidence="2" id="KW-1185">Reference proteome</keyword>
<dbReference type="EMBL" id="CM055112">
    <property type="protein sequence ID" value="KAJ7518319.1"/>
    <property type="molecule type" value="Genomic_DNA"/>
</dbReference>
<reference evidence="2" key="1">
    <citation type="journal article" date="2024" name="Proc. Natl. Acad. Sci. U.S.A.">
        <title>Extraordinary preservation of gene collinearity over three hundred million years revealed in homosporous lycophytes.</title>
        <authorList>
            <person name="Li C."/>
            <person name="Wickell D."/>
            <person name="Kuo L.Y."/>
            <person name="Chen X."/>
            <person name="Nie B."/>
            <person name="Liao X."/>
            <person name="Peng D."/>
            <person name="Ji J."/>
            <person name="Jenkins J."/>
            <person name="Williams M."/>
            <person name="Shu S."/>
            <person name="Plott C."/>
            <person name="Barry K."/>
            <person name="Rajasekar S."/>
            <person name="Grimwood J."/>
            <person name="Han X."/>
            <person name="Sun S."/>
            <person name="Hou Z."/>
            <person name="He W."/>
            <person name="Dai G."/>
            <person name="Sun C."/>
            <person name="Schmutz J."/>
            <person name="Leebens-Mack J.H."/>
            <person name="Li F.W."/>
            <person name="Wang L."/>
        </authorList>
    </citation>
    <scope>NUCLEOTIDE SEQUENCE [LARGE SCALE GENOMIC DNA]</scope>
    <source>
        <strain evidence="2">cv. PW_Plant_1</strain>
    </source>
</reference>
<organism evidence="1 2">
    <name type="scientific">Diphasiastrum complanatum</name>
    <name type="common">Issler's clubmoss</name>
    <name type="synonym">Lycopodium complanatum</name>
    <dbReference type="NCBI Taxonomy" id="34168"/>
    <lineage>
        <taxon>Eukaryota</taxon>
        <taxon>Viridiplantae</taxon>
        <taxon>Streptophyta</taxon>
        <taxon>Embryophyta</taxon>
        <taxon>Tracheophyta</taxon>
        <taxon>Lycopodiopsida</taxon>
        <taxon>Lycopodiales</taxon>
        <taxon>Lycopodiaceae</taxon>
        <taxon>Lycopodioideae</taxon>
        <taxon>Diphasiastrum</taxon>
    </lineage>
</organism>
<name>A0ACC2AMY1_DIPCM</name>
<proteinExistence type="predicted"/>
<sequence>MGNERVSKRMPSTPKIRRRLSDITNLPTSAGRADSGDDSSSNHLQKNHEFQLQKDVAILRKMIIEKDATIQAQAAHIQKLSTDLRQKSAQNEELIQHYCRLYKDFTQARDELKLRQHEYSQMTIVYKIDKSELQLKLAEINEQLNQLLQEKLNRDNINANASSTEVKPVRPKMSRRHSTSLGLDLNRASFSPAKGSTSRHRHLVGLKMLQKLEEESVLLPNVRQPTVSSTLAQRLNKEQKQQPIKSMLSINSSDQTNPSGTLLNRLSGRPVRKSTVVVASYKEPPLNTKMRRPS</sequence>
<dbReference type="Proteomes" id="UP001162992">
    <property type="component" value="Chromosome 21"/>
</dbReference>
<evidence type="ECO:0000313" key="1">
    <source>
        <dbReference type="EMBL" id="KAJ7518319.1"/>
    </source>
</evidence>
<evidence type="ECO:0000313" key="2">
    <source>
        <dbReference type="Proteomes" id="UP001162992"/>
    </source>
</evidence>
<gene>
    <name evidence="1" type="ORF">O6H91_21G063800</name>
</gene>
<protein>
    <submittedName>
        <fullName evidence="1">Uncharacterized protein</fullName>
    </submittedName>
</protein>
<accession>A0ACC2AMY1</accession>